<gene>
    <name evidence="2" type="ORF">EYC80_000717</name>
</gene>
<evidence type="ECO:0000313" key="3">
    <source>
        <dbReference type="Proteomes" id="UP000326757"/>
    </source>
</evidence>
<name>A0A5N6KCQ5_MONLA</name>
<organism evidence="2 3">
    <name type="scientific">Monilinia laxa</name>
    <name type="common">Brown rot fungus</name>
    <name type="synonym">Sclerotinia laxa</name>
    <dbReference type="NCBI Taxonomy" id="61186"/>
    <lineage>
        <taxon>Eukaryota</taxon>
        <taxon>Fungi</taxon>
        <taxon>Dikarya</taxon>
        <taxon>Ascomycota</taxon>
        <taxon>Pezizomycotina</taxon>
        <taxon>Leotiomycetes</taxon>
        <taxon>Helotiales</taxon>
        <taxon>Sclerotiniaceae</taxon>
        <taxon>Monilinia</taxon>
    </lineage>
</organism>
<sequence>MGWDRIVFMYLLISYVLKSFLSLLSLPLAFFLSFVSFNFITPIFSLTPIVARSHSLIQSPLRCLALSIQFSPSHLILYNTLIPTIISNIDQNKDGIMVVGNFTPHIAKFARFSLGRFTNRWANEEELNKPAILKENKMPKDVPAQWNVLRWQYQSELLMEIKNRDMERARQQQVQGGMTLGMVEKAEKMSGFMGDNHLWMCAV</sequence>
<protein>
    <submittedName>
        <fullName evidence="2">Uncharacterized protein</fullName>
    </submittedName>
</protein>
<dbReference type="AlphaFoldDB" id="A0A5N6KCQ5"/>
<keyword evidence="1" id="KW-1133">Transmembrane helix</keyword>
<proteinExistence type="predicted"/>
<keyword evidence="3" id="KW-1185">Reference proteome</keyword>
<keyword evidence="1" id="KW-0812">Transmembrane</keyword>
<comment type="caution">
    <text evidence="2">The sequence shown here is derived from an EMBL/GenBank/DDBJ whole genome shotgun (WGS) entry which is preliminary data.</text>
</comment>
<dbReference type="EMBL" id="VIGI01000005">
    <property type="protein sequence ID" value="KAB8300559.1"/>
    <property type="molecule type" value="Genomic_DNA"/>
</dbReference>
<evidence type="ECO:0000313" key="2">
    <source>
        <dbReference type="EMBL" id="KAB8300559.1"/>
    </source>
</evidence>
<dbReference type="OrthoDB" id="3471506at2759"/>
<keyword evidence="1" id="KW-0472">Membrane</keyword>
<feature type="transmembrane region" description="Helical" evidence="1">
    <location>
        <begin position="7"/>
        <end position="24"/>
    </location>
</feature>
<evidence type="ECO:0000256" key="1">
    <source>
        <dbReference type="SAM" id="Phobius"/>
    </source>
</evidence>
<accession>A0A5N6KCQ5</accession>
<reference evidence="2 3" key="1">
    <citation type="submission" date="2019-06" db="EMBL/GenBank/DDBJ databases">
        <title>Genome Sequence of the Brown Rot Fungal Pathogen Monilinia laxa.</title>
        <authorList>
            <person name="De Miccolis Angelini R.M."/>
            <person name="Landi L."/>
            <person name="Abate D."/>
            <person name="Pollastro S."/>
            <person name="Romanazzi G."/>
            <person name="Faretra F."/>
        </authorList>
    </citation>
    <scope>NUCLEOTIDE SEQUENCE [LARGE SCALE GENOMIC DNA]</scope>
    <source>
        <strain evidence="2 3">Mlax316</strain>
    </source>
</reference>
<dbReference type="Proteomes" id="UP000326757">
    <property type="component" value="Unassembled WGS sequence"/>
</dbReference>